<keyword evidence="2" id="KW-0964">Secreted</keyword>
<sequence length="340" mass="37136">MKKNKMIKNLLQAGLVLSLLGGSSLPAFATLPVAAETVQVKTYELTAEEKAGIQEYTQAKLRVEMQEFYETVLKEMLDIAPELATKAWEEESADIEKTLTPEQWVVFEGIKQSLINSIAGHYHFLWTMRAAMGGYGIQEAKDTVAKYEEDDEAATPPEVELAALKYMKELILAELAKNKAAIEGYQEYAVEEEKKFQALFLQDTIDIEALQTQIIQYGQALATASQPEFPFDFTGMDQRIEELTRQLTPQSKEGEPGGLGKNGSGDLPPAPDGQGGSGTGSNDQPGGTGENNPPENDTTGNQVRILPKTSSTQGMMLPTLGLFLAGLVSLLLAKRKTEKN</sequence>
<organism evidence="9 10">
    <name type="scientific">Streptococcus acidominimus</name>
    <dbReference type="NCBI Taxonomy" id="1326"/>
    <lineage>
        <taxon>Bacteria</taxon>
        <taxon>Bacillati</taxon>
        <taxon>Bacillota</taxon>
        <taxon>Bacilli</taxon>
        <taxon>Lactobacillales</taxon>
        <taxon>Streptococcaceae</taxon>
        <taxon>Streptococcus</taxon>
    </lineage>
</organism>
<name>A0A4Y9FPX9_STRAI</name>
<dbReference type="InterPro" id="IPR019931">
    <property type="entry name" value="LPXTG_anchor"/>
</dbReference>
<dbReference type="RefSeq" id="WP_135052613.1">
    <property type="nucleotide sequence ID" value="NZ_CAKOCW010000027.1"/>
</dbReference>
<proteinExistence type="predicted"/>
<gene>
    <name evidence="9" type="ORF">E4U01_03745</name>
</gene>
<evidence type="ECO:0000256" key="6">
    <source>
        <dbReference type="SAM" id="Phobius"/>
    </source>
</evidence>
<keyword evidence="4" id="KW-0572">Peptidoglycan-anchor</keyword>
<dbReference type="EMBL" id="SPQA01000009">
    <property type="protein sequence ID" value="TFU31066.1"/>
    <property type="molecule type" value="Genomic_DNA"/>
</dbReference>
<evidence type="ECO:0000313" key="9">
    <source>
        <dbReference type="EMBL" id="TFU31066.1"/>
    </source>
</evidence>
<keyword evidence="6" id="KW-0472">Membrane</keyword>
<reference evidence="9 10" key="1">
    <citation type="submission" date="2019-03" db="EMBL/GenBank/DDBJ databases">
        <title>Diversity of the mouse oral microbiome.</title>
        <authorList>
            <person name="Joseph S."/>
            <person name="Aduse-Opoku J."/>
            <person name="Curtis M."/>
            <person name="Wade W."/>
            <person name="Hashim A."/>
        </authorList>
    </citation>
    <scope>NUCLEOTIDE SEQUENCE [LARGE SCALE GENOMIC DNA]</scope>
    <source>
        <strain evidence="9 10">HT4</strain>
    </source>
</reference>
<feature type="transmembrane region" description="Helical" evidence="6">
    <location>
        <begin position="315"/>
        <end position="333"/>
    </location>
</feature>
<feature type="chain" id="PRO_5021259880" evidence="7">
    <location>
        <begin position="30"/>
        <end position="340"/>
    </location>
</feature>
<evidence type="ECO:0000256" key="3">
    <source>
        <dbReference type="ARBA" id="ARBA00022729"/>
    </source>
</evidence>
<evidence type="ECO:0000259" key="8">
    <source>
        <dbReference type="PROSITE" id="PS50847"/>
    </source>
</evidence>
<keyword evidence="3 7" id="KW-0732">Signal</keyword>
<evidence type="ECO:0000256" key="2">
    <source>
        <dbReference type="ARBA" id="ARBA00022525"/>
    </source>
</evidence>
<evidence type="ECO:0000256" key="7">
    <source>
        <dbReference type="SAM" id="SignalP"/>
    </source>
</evidence>
<keyword evidence="6" id="KW-1133">Transmembrane helix</keyword>
<dbReference type="NCBIfam" id="TIGR01167">
    <property type="entry name" value="LPXTG_anchor"/>
    <property type="match status" value="1"/>
</dbReference>
<keyword evidence="1" id="KW-0134">Cell wall</keyword>
<evidence type="ECO:0000256" key="4">
    <source>
        <dbReference type="ARBA" id="ARBA00023088"/>
    </source>
</evidence>
<protein>
    <submittedName>
        <fullName evidence="9">LPXTG cell wall anchor domain-containing protein</fullName>
    </submittedName>
</protein>
<accession>A0A4Y9FPX9</accession>
<keyword evidence="6" id="KW-0812">Transmembrane</keyword>
<evidence type="ECO:0000256" key="5">
    <source>
        <dbReference type="SAM" id="MobiDB-lite"/>
    </source>
</evidence>
<feature type="signal peptide" evidence="7">
    <location>
        <begin position="1"/>
        <end position="29"/>
    </location>
</feature>
<evidence type="ECO:0000313" key="10">
    <source>
        <dbReference type="Proteomes" id="UP000297747"/>
    </source>
</evidence>
<evidence type="ECO:0000256" key="1">
    <source>
        <dbReference type="ARBA" id="ARBA00022512"/>
    </source>
</evidence>
<dbReference type="Proteomes" id="UP000297747">
    <property type="component" value="Unassembled WGS sequence"/>
</dbReference>
<feature type="domain" description="Gram-positive cocci surface proteins LPxTG" evidence="8">
    <location>
        <begin position="306"/>
        <end position="340"/>
    </location>
</feature>
<dbReference type="PROSITE" id="PS50847">
    <property type="entry name" value="GRAM_POS_ANCHORING"/>
    <property type="match status" value="1"/>
</dbReference>
<feature type="compositionally biased region" description="Polar residues" evidence="5">
    <location>
        <begin position="280"/>
        <end position="302"/>
    </location>
</feature>
<dbReference type="AlphaFoldDB" id="A0A4Y9FPX9"/>
<feature type="region of interest" description="Disordered" evidence="5">
    <location>
        <begin position="246"/>
        <end position="302"/>
    </location>
</feature>
<comment type="caution">
    <text evidence="9">The sequence shown here is derived from an EMBL/GenBank/DDBJ whole genome shotgun (WGS) entry which is preliminary data.</text>
</comment>